<feature type="non-terminal residue" evidence="1">
    <location>
        <position position="1"/>
    </location>
</feature>
<proteinExistence type="predicted"/>
<dbReference type="EMBL" id="BARV01027281">
    <property type="protein sequence ID" value="GAI35506.1"/>
    <property type="molecule type" value="Genomic_DNA"/>
</dbReference>
<accession>X1NZ91</accession>
<dbReference type="AlphaFoldDB" id="X1NZ91"/>
<protein>
    <recommendedName>
        <fullName evidence="2">ATP-grasp domain-containing protein</fullName>
    </recommendedName>
</protein>
<evidence type="ECO:0000313" key="1">
    <source>
        <dbReference type="EMBL" id="GAI35506.1"/>
    </source>
</evidence>
<reference evidence="1" key="1">
    <citation type="journal article" date="2014" name="Front. Microbiol.">
        <title>High frequency of phylogenetically diverse reductive dehalogenase-homologous genes in deep subseafloor sedimentary metagenomes.</title>
        <authorList>
            <person name="Kawai M."/>
            <person name="Futagami T."/>
            <person name="Toyoda A."/>
            <person name="Takaki Y."/>
            <person name="Nishi S."/>
            <person name="Hori S."/>
            <person name="Arai W."/>
            <person name="Tsubouchi T."/>
            <person name="Morono Y."/>
            <person name="Uchiyama I."/>
            <person name="Ito T."/>
            <person name="Fujiyama A."/>
            <person name="Inagaki F."/>
            <person name="Takami H."/>
        </authorList>
    </citation>
    <scope>NUCLEOTIDE SEQUENCE</scope>
    <source>
        <strain evidence="1">Expedition CK06-06</strain>
    </source>
</reference>
<dbReference type="Pfam" id="PF13549">
    <property type="entry name" value="ATP-grasp_5"/>
    <property type="match status" value="1"/>
</dbReference>
<evidence type="ECO:0008006" key="2">
    <source>
        <dbReference type="Google" id="ProtNLM"/>
    </source>
</evidence>
<organism evidence="1">
    <name type="scientific">marine sediment metagenome</name>
    <dbReference type="NCBI Taxonomy" id="412755"/>
    <lineage>
        <taxon>unclassified sequences</taxon>
        <taxon>metagenomes</taxon>
        <taxon>ecological metagenomes</taxon>
    </lineage>
</organism>
<comment type="caution">
    <text evidence="1">The sequence shown here is derived from an EMBL/GenBank/DDBJ whole genome shotgun (WGS) entry which is preliminary data.</text>
</comment>
<gene>
    <name evidence="1" type="ORF">S06H3_43928</name>
</gene>
<name>X1NZ91_9ZZZZ</name>
<dbReference type="Gene3D" id="3.30.470.20">
    <property type="entry name" value="ATP-grasp fold, B domain"/>
    <property type="match status" value="1"/>
</dbReference>
<sequence>VEGYRGSPPSDIQALEDLLLRLSALVEDIPEVTELDLNPVKVMSQGEGYWVVDARIMVR</sequence>
<dbReference type="SUPFAM" id="SSF56059">
    <property type="entry name" value="Glutathione synthetase ATP-binding domain-like"/>
    <property type="match status" value="1"/>
</dbReference>